<name>A0A9P6DV50_9AGAM</name>
<dbReference type="PANTHER" id="PTHR40465">
    <property type="entry name" value="CHROMOSOME 1, WHOLE GENOME SHOTGUN SEQUENCE"/>
    <property type="match status" value="1"/>
</dbReference>
<evidence type="ECO:0000256" key="2">
    <source>
        <dbReference type="SAM" id="Phobius"/>
    </source>
</evidence>
<dbReference type="OrthoDB" id="3263055at2759"/>
<feature type="compositionally biased region" description="Basic residues" evidence="1">
    <location>
        <begin position="281"/>
        <end position="293"/>
    </location>
</feature>
<sequence length="293" mass="32547">MESGTKYVLERTLGEALDNTLGAVLVSVIASASLFGILTTQCYYYALRFKQDPRWLKCIVVALWIIDGTHQITVCAIIFQYSVEHYGDLHYVRRSIWPVSFCIMLEPLPALIVQMYFTRRLYYLNQKLWPIAACTAILSIATFALGEICASITVCDIAVTIPVAWTLHTSRTGFRQTDALIVKLILWTVNTGALPASCALLEAVMFILKNETLIHLAANIVLAKLYSNTLLAFLNRRGTLTKGGALHFSDHIALSLPHQGSQGDHYQEPSRKTGPLSFPSFKKKPAGLKVKKG</sequence>
<feature type="transmembrane region" description="Helical" evidence="2">
    <location>
        <begin position="213"/>
        <end position="234"/>
    </location>
</feature>
<dbReference type="InterPro" id="IPR045339">
    <property type="entry name" value="DUF6534"/>
</dbReference>
<feature type="domain" description="DUF6534" evidence="3">
    <location>
        <begin position="153"/>
        <end position="238"/>
    </location>
</feature>
<evidence type="ECO:0000313" key="5">
    <source>
        <dbReference type="Proteomes" id="UP000886523"/>
    </source>
</evidence>
<evidence type="ECO:0000259" key="3">
    <source>
        <dbReference type="Pfam" id="PF20152"/>
    </source>
</evidence>
<feature type="transmembrane region" description="Helical" evidence="2">
    <location>
        <begin position="58"/>
        <end position="83"/>
    </location>
</feature>
<dbReference type="AlphaFoldDB" id="A0A9P6DV50"/>
<proteinExistence type="predicted"/>
<keyword evidence="2" id="KW-0472">Membrane</keyword>
<dbReference type="Pfam" id="PF20152">
    <property type="entry name" value="DUF6534"/>
    <property type="match status" value="1"/>
</dbReference>
<comment type="caution">
    <text evidence="4">The sequence shown here is derived from an EMBL/GenBank/DDBJ whole genome shotgun (WGS) entry which is preliminary data.</text>
</comment>
<evidence type="ECO:0000256" key="1">
    <source>
        <dbReference type="SAM" id="MobiDB-lite"/>
    </source>
</evidence>
<dbReference type="Proteomes" id="UP000886523">
    <property type="component" value="Unassembled WGS sequence"/>
</dbReference>
<feature type="transmembrane region" description="Helical" evidence="2">
    <location>
        <begin position="95"/>
        <end position="116"/>
    </location>
</feature>
<keyword evidence="2" id="KW-0812">Transmembrane</keyword>
<dbReference type="PANTHER" id="PTHR40465:SF1">
    <property type="entry name" value="DUF6534 DOMAIN-CONTAINING PROTEIN"/>
    <property type="match status" value="1"/>
</dbReference>
<reference evidence="4" key="1">
    <citation type="journal article" date="2020" name="Nat. Commun.">
        <title>Large-scale genome sequencing of mycorrhizal fungi provides insights into the early evolution of symbiotic traits.</title>
        <authorList>
            <person name="Miyauchi S."/>
            <person name="Kiss E."/>
            <person name="Kuo A."/>
            <person name="Drula E."/>
            <person name="Kohler A."/>
            <person name="Sanchez-Garcia M."/>
            <person name="Morin E."/>
            <person name="Andreopoulos B."/>
            <person name="Barry K.W."/>
            <person name="Bonito G."/>
            <person name="Buee M."/>
            <person name="Carver A."/>
            <person name="Chen C."/>
            <person name="Cichocki N."/>
            <person name="Clum A."/>
            <person name="Culley D."/>
            <person name="Crous P.W."/>
            <person name="Fauchery L."/>
            <person name="Girlanda M."/>
            <person name="Hayes R.D."/>
            <person name="Keri Z."/>
            <person name="LaButti K."/>
            <person name="Lipzen A."/>
            <person name="Lombard V."/>
            <person name="Magnuson J."/>
            <person name="Maillard F."/>
            <person name="Murat C."/>
            <person name="Nolan M."/>
            <person name="Ohm R.A."/>
            <person name="Pangilinan J."/>
            <person name="Pereira M.F."/>
            <person name="Perotto S."/>
            <person name="Peter M."/>
            <person name="Pfister S."/>
            <person name="Riley R."/>
            <person name="Sitrit Y."/>
            <person name="Stielow J.B."/>
            <person name="Szollosi G."/>
            <person name="Zifcakova L."/>
            <person name="Stursova M."/>
            <person name="Spatafora J.W."/>
            <person name="Tedersoo L."/>
            <person name="Vaario L.M."/>
            <person name="Yamada A."/>
            <person name="Yan M."/>
            <person name="Wang P."/>
            <person name="Xu J."/>
            <person name="Bruns T."/>
            <person name="Baldrian P."/>
            <person name="Vilgalys R."/>
            <person name="Dunand C."/>
            <person name="Henrissat B."/>
            <person name="Grigoriev I.V."/>
            <person name="Hibbett D."/>
            <person name="Nagy L.G."/>
            <person name="Martin F.M."/>
        </authorList>
    </citation>
    <scope>NUCLEOTIDE SEQUENCE</scope>
    <source>
        <strain evidence="4">UP504</strain>
    </source>
</reference>
<feature type="transmembrane region" description="Helical" evidence="2">
    <location>
        <begin position="20"/>
        <end position="46"/>
    </location>
</feature>
<keyword evidence="2" id="KW-1133">Transmembrane helix</keyword>
<evidence type="ECO:0000313" key="4">
    <source>
        <dbReference type="EMBL" id="KAF9512303.1"/>
    </source>
</evidence>
<accession>A0A9P6DV50</accession>
<keyword evidence="5" id="KW-1185">Reference proteome</keyword>
<feature type="region of interest" description="Disordered" evidence="1">
    <location>
        <begin position="259"/>
        <end position="293"/>
    </location>
</feature>
<protein>
    <recommendedName>
        <fullName evidence="3">DUF6534 domain-containing protein</fullName>
    </recommendedName>
</protein>
<feature type="transmembrane region" description="Helical" evidence="2">
    <location>
        <begin position="180"/>
        <end position="207"/>
    </location>
</feature>
<organism evidence="4 5">
    <name type="scientific">Hydnum rufescens UP504</name>
    <dbReference type="NCBI Taxonomy" id="1448309"/>
    <lineage>
        <taxon>Eukaryota</taxon>
        <taxon>Fungi</taxon>
        <taxon>Dikarya</taxon>
        <taxon>Basidiomycota</taxon>
        <taxon>Agaricomycotina</taxon>
        <taxon>Agaricomycetes</taxon>
        <taxon>Cantharellales</taxon>
        <taxon>Hydnaceae</taxon>
        <taxon>Hydnum</taxon>
    </lineage>
</organism>
<dbReference type="EMBL" id="MU128989">
    <property type="protein sequence ID" value="KAF9512303.1"/>
    <property type="molecule type" value="Genomic_DNA"/>
</dbReference>
<gene>
    <name evidence="4" type="ORF">BS47DRAFT_1093502</name>
</gene>